<keyword evidence="6" id="KW-0961">Cell wall biogenesis/degradation</keyword>
<dbReference type="PRINTS" id="PR00725">
    <property type="entry name" value="DADACBPTASE1"/>
</dbReference>
<comment type="similarity">
    <text evidence="1 7">Belongs to the peptidase S11 family.</text>
</comment>
<dbReference type="PANTHER" id="PTHR21581">
    <property type="entry name" value="D-ALANYL-D-ALANINE CARBOXYPEPTIDASE"/>
    <property type="match status" value="1"/>
</dbReference>
<name>A0ABW2ETK7_9GAMM</name>
<evidence type="ECO:0000313" key="11">
    <source>
        <dbReference type="Proteomes" id="UP001596411"/>
    </source>
</evidence>
<dbReference type="SUPFAM" id="SSF110997">
    <property type="entry name" value="Sporulation related repeat"/>
    <property type="match status" value="1"/>
</dbReference>
<dbReference type="Pfam" id="PF05036">
    <property type="entry name" value="SPOR"/>
    <property type="match status" value="1"/>
</dbReference>
<keyword evidence="4" id="KW-0133">Cell shape</keyword>
<keyword evidence="11" id="KW-1185">Reference proteome</keyword>
<evidence type="ECO:0000256" key="7">
    <source>
        <dbReference type="RuleBase" id="RU004016"/>
    </source>
</evidence>
<dbReference type="InterPro" id="IPR036680">
    <property type="entry name" value="SPOR-like_sf"/>
</dbReference>
<evidence type="ECO:0000256" key="5">
    <source>
        <dbReference type="ARBA" id="ARBA00022984"/>
    </source>
</evidence>
<feature type="chain" id="PRO_5046596712" evidence="8">
    <location>
        <begin position="32"/>
        <end position="471"/>
    </location>
</feature>
<keyword evidence="2 8" id="KW-0732">Signal</keyword>
<dbReference type="Proteomes" id="UP001596411">
    <property type="component" value="Unassembled WGS sequence"/>
</dbReference>
<dbReference type="Pfam" id="PF00768">
    <property type="entry name" value="Peptidase_S11"/>
    <property type="match status" value="1"/>
</dbReference>
<keyword evidence="3" id="KW-0378">Hydrolase</keyword>
<evidence type="ECO:0000313" key="10">
    <source>
        <dbReference type="EMBL" id="MFC7089350.1"/>
    </source>
</evidence>
<keyword evidence="10" id="KW-0121">Carboxypeptidase</keyword>
<feature type="signal peptide" evidence="8">
    <location>
        <begin position="1"/>
        <end position="31"/>
    </location>
</feature>
<dbReference type="InterPro" id="IPR007730">
    <property type="entry name" value="SPOR-like_dom"/>
</dbReference>
<accession>A0ABW2ETK7</accession>
<dbReference type="SUPFAM" id="SSF56601">
    <property type="entry name" value="beta-lactamase/transpeptidase-like"/>
    <property type="match status" value="1"/>
</dbReference>
<evidence type="ECO:0000256" key="3">
    <source>
        <dbReference type="ARBA" id="ARBA00022801"/>
    </source>
</evidence>
<sequence length="471" mass="50569">MMPTHKGALGRWLAPLMVLVALTLATAPAQANPRYAAIVVDATSGEVLHAANAEAQRYPASLTKMMTLYLLFEALDEGRLSLDQPLPVSRQAAAMPASKLWLQAGDSIRVRDAIPALIIRSANDVAVVVAEALGGSEAAFARMMTDKARELGMLDTRFRNASGLPDDLQVTTARDMANLAVHLMADFPHYYDNFGRTRFSYRGNQHNGHNRLLSNYDGADGLKTGFIRASGFNVATSARRGDRRLLAVVMGGFTAHSRDAHMTTLLDNGFQRLALRAGRDWVASTDVSANVPPLLASVSADLAPRRPGTPPGTMLASAVDGEPAIDTAATDIARAEATERLVAAFAPASPTYAADSGLAEGSLTPRDPILELMQREVEAAPLTRPVATRSNGGDWAVQVGAFQDRDQARQLATRAADYLAQPAPVAVTELATQERTVFRARLVDFEQDQAYNACQRLQQRGLECVVVTANP</sequence>
<dbReference type="InterPro" id="IPR018044">
    <property type="entry name" value="Peptidase_S11"/>
</dbReference>
<dbReference type="PANTHER" id="PTHR21581:SF6">
    <property type="entry name" value="TRAFFICKING PROTEIN PARTICLE COMPLEX SUBUNIT 12"/>
    <property type="match status" value="1"/>
</dbReference>
<evidence type="ECO:0000256" key="8">
    <source>
        <dbReference type="SAM" id="SignalP"/>
    </source>
</evidence>
<evidence type="ECO:0000256" key="1">
    <source>
        <dbReference type="ARBA" id="ARBA00007164"/>
    </source>
</evidence>
<proteinExistence type="inferred from homology"/>
<dbReference type="EMBL" id="JBHSZP010000014">
    <property type="protein sequence ID" value="MFC7089350.1"/>
    <property type="molecule type" value="Genomic_DNA"/>
</dbReference>
<evidence type="ECO:0000256" key="6">
    <source>
        <dbReference type="ARBA" id="ARBA00023316"/>
    </source>
</evidence>
<dbReference type="Gene3D" id="3.30.70.1070">
    <property type="entry name" value="Sporulation related repeat"/>
    <property type="match status" value="1"/>
</dbReference>
<reference evidence="11" key="1">
    <citation type="journal article" date="2019" name="Int. J. Syst. Evol. Microbiol.">
        <title>The Global Catalogue of Microorganisms (GCM) 10K type strain sequencing project: providing services to taxonomists for standard genome sequencing and annotation.</title>
        <authorList>
            <consortium name="The Broad Institute Genomics Platform"/>
            <consortium name="The Broad Institute Genome Sequencing Center for Infectious Disease"/>
            <person name="Wu L."/>
            <person name="Ma J."/>
        </authorList>
    </citation>
    <scope>NUCLEOTIDE SEQUENCE [LARGE SCALE GENOMIC DNA]</scope>
    <source>
        <strain evidence="11">CGMCC 1.13666</strain>
    </source>
</reference>
<dbReference type="Gene3D" id="3.40.710.10">
    <property type="entry name" value="DD-peptidase/beta-lactamase superfamily"/>
    <property type="match status" value="1"/>
</dbReference>
<feature type="domain" description="SPOR" evidence="9">
    <location>
        <begin position="389"/>
        <end position="471"/>
    </location>
</feature>
<keyword evidence="5" id="KW-0573">Peptidoglycan synthesis</keyword>
<dbReference type="PROSITE" id="PS51724">
    <property type="entry name" value="SPOR"/>
    <property type="match status" value="1"/>
</dbReference>
<evidence type="ECO:0000259" key="9">
    <source>
        <dbReference type="PROSITE" id="PS51724"/>
    </source>
</evidence>
<dbReference type="InterPro" id="IPR001967">
    <property type="entry name" value="Peptidase_S11_N"/>
</dbReference>
<dbReference type="RefSeq" id="WP_346060733.1">
    <property type="nucleotide sequence ID" value="NZ_BAAADR010000002.1"/>
</dbReference>
<keyword evidence="10" id="KW-0645">Protease</keyword>
<dbReference type="InterPro" id="IPR012338">
    <property type="entry name" value="Beta-lactam/transpept-like"/>
</dbReference>
<evidence type="ECO:0000256" key="2">
    <source>
        <dbReference type="ARBA" id="ARBA00022729"/>
    </source>
</evidence>
<gene>
    <name evidence="10" type="ORF">ACFQH5_07300</name>
</gene>
<evidence type="ECO:0000256" key="4">
    <source>
        <dbReference type="ARBA" id="ARBA00022960"/>
    </source>
</evidence>
<protein>
    <submittedName>
        <fullName evidence="10">D-alanyl-D-alanine carboxypeptidase</fullName>
    </submittedName>
</protein>
<dbReference type="GO" id="GO:0004180">
    <property type="term" value="F:carboxypeptidase activity"/>
    <property type="evidence" value="ECO:0007669"/>
    <property type="project" value="UniProtKB-KW"/>
</dbReference>
<comment type="caution">
    <text evidence="10">The sequence shown here is derived from an EMBL/GenBank/DDBJ whole genome shotgun (WGS) entry which is preliminary data.</text>
</comment>
<organism evidence="10 11">
    <name type="scientific">Halomonas salifodinae</name>
    <dbReference type="NCBI Taxonomy" id="438745"/>
    <lineage>
        <taxon>Bacteria</taxon>
        <taxon>Pseudomonadati</taxon>
        <taxon>Pseudomonadota</taxon>
        <taxon>Gammaproteobacteria</taxon>
        <taxon>Oceanospirillales</taxon>
        <taxon>Halomonadaceae</taxon>
        <taxon>Halomonas</taxon>
    </lineage>
</organism>